<dbReference type="RefSeq" id="WP_210226118.1">
    <property type="nucleotide sequence ID" value="NZ_CP072800.1"/>
</dbReference>
<dbReference type="EMBL" id="CP072800">
    <property type="protein sequence ID" value="QTR49265.1"/>
    <property type="molecule type" value="Genomic_DNA"/>
</dbReference>
<dbReference type="InterPro" id="IPR019494">
    <property type="entry name" value="FIST_C"/>
</dbReference>
<feature type="domain" description="FIST" evidence="1">
    <location>
        <begin position="24"/>
        <end position="215"/>
    </location>
</feature>
<accession>A0ABX7X072</accession>
<evidence type="ECO:0000313" key="3">
    <source>
        <dbReference type="EMBL" id="QTR49265.1"/>
    </source>
</evidence>
<reference evidence="3 4" key="1">
    <citation type="submission" date="2021-04" db="EMBL/GenBank/DDBJ databases">
        <title>Genomics, taxonomy and metabolism of representatives of sulfur bacteria of the genus Thiothrix: Thiothrix fructosivorans QT, Thiothrix unzii A1T and three new species, Thiothrix subterranea sp. nov., Thiothrix litoralis sp. nov. and 'Candidatus Thiothrix anitrata' sp. nov.</title>
        <authorList>
            <person name="Ravin N.V."/>
            <person name="Smolyakov D."/>
            <person name="Rudenko T.S."/>
            <person name="Mardanov A.V."/>
            <person name="Beletsky A.V."/>
            <person name="Markov N.D."/>
            <person name="Fomenkov A.I."/>
            <person name="Roberts R.J."/>
            <person name="Karnachuk O.V."/>
            <person name="Novikov A."/>
            <person name="Grabovich M.Y."/>
        </authorList>
    </citation>
    <scope>NUCLEOTIDE SEQUENCE [LARGE SCALE GENOMIC DNA]</scope>
    <source>
        <strain evidence="3 4">A52</strain>
    </source>
</reference>
<protein>
    <submittedName>
        <fullName evidence="3">FIST C-terminal domain-containing protein</fullName>
    </submittedName>
</protein>
<organism evidence="3 4">
    <name type="scientific">Candidatus Thiothrix anitrata</name>
    <dbReference type="NCBI Taxonomy" id="2823902"/>
    <lineage>
        <taxon>Bacteria</taxon>
        <taxon>Pseudomonadati</taxon>
        <taxon>Pseudomonadota</taxon>
        <taxon>Gammaproteobacteria</taxon>
        <taxon>Thiotrichales</taxon>
        <taxon>Thiotrichaceae</taxon>
        <taxon>Thiothrix</taxon>
    </lineage>
</organism>
<evidence type="ECO:0000259" key="2">
    <source>
        <dbReference type="SMART" id="SM01204"/>
    </source>
</evidence>
<sequence length="376" mass="40452">MKIATLSYSAAQGFSASLPTIAMPQCLVLVFGHSDFSDDHTPFNALQTQYPQAIIMGCSSAGEILGKRIHDNTLVIAVISFESSQLRFAHAVVHDVQESRYTGRLLADQLSGENLRGIFVLSDGLHVNGSELAQGFNDVLQNIIVTGGLAGDGEKFSRTWVLQHGKPVERMVTALGLYGNISIGHGSKGGWVPFGSAREVTRATNNVLYELDGQPALALYKKYLGEMANGLPATGLRFPLALSQPGEAKELVRTILAIDETAQSLTFAGDIPVGAYAQLMRANIDQLVEGAENAAIMSATETDQSVLCIAISCVGRRMVMGANAEEETEAVLDILPDTTQQIGFYSYGEISPYAKGDCDLHNQTMTLTTWYEPDIT</sequence>
<evidence type="ECO:0000259" key="1">
    <source>
        <dbReference type="SMART" id="SM00897"/>
    </source>
</evidence>
<dbReference type="Pfam" id="PF10442">
    <property type="entry name" value="FIST_C"/>
    <property type="match status" value="1"/>
</dbReference>
<feature type="domain" description="FIST C-domain" evidence="2">
    <location>
        <begin position="216"/>
        <end position="353"/>
    </location>
</feature>
<dbReference type="SMART" id="SM00897">
    <property type="entry name" value="FIST"/>
    <property type="match status" value="1"/>
</dbReference>
<dbReference type="InterPro" id="IPR013702">
    <property type="entry name" value="FIST_domain_N"/>
</dbReference>
<proteinExistence type="predicted"/>
<dbReference type="Pfam" id="PF08495">
    <property type="entry name" value="FIST"/>
    <property type="match status" value="1"/>
</dbReference>
<evidence type="ECO:0000313" key="4">
    <source>
        <dbReference type="Proteomes" id="UP000672027"/>
    </source>
</evidence>
<keyword evidence="4" id="KW-1185">Reference proteome</keyword>
<dbReference type="SMART" id="SM01204">
    <property type="entry name" value="FIST_C"/>
    <property type="match status" value="1"/>
</dbReference>
<name>A0ABX7X072_9GAMM</name>
<dbReference type="PANTHER" id="PTHR40252:SF2">
    <property type="entry name" value="BLR0328 PROTEIN"/>
    <property type="match status" value="1"/>
</dbReference>
<dbReference type="PANTHER" id="PTHR40252">
    <property type="entry name" value="BLR0328 PROTEIN"/>
    <property type="match status" value="1"/>
</dbReference>
<gene>
    <name evidence="3" type="ORF">J8380_13490</name>
</gene>
<dbReference type="Proteomes" id="UP000672027">
    <property type="component" value="Chromosome"/>
</dbReference>